<organism evidence="2 3">
    <name type="scientific">Diploscapter pachys</name>
    <dbReference type="NCBI Taxonomy" id="2018661"/>
    <lineage>
        <taxon>Eukaryota</taxon>
        <taxon>Metazoa</taxon>
        <taxon>Ecdysozoa</taxon>
        <taxon>Nematoda</taxon>
        <taxon>Chromadorea</taxon>
        <taxon>Rhabditida</taxon>
        <taxon>Rhabditina</taxon>
        <taxon>Rhabditomorpha</taxon>
        <taxon>Rhabditoidea</taxon>
        <taxon>Rhabditidae</taxon>
        <taxon>Diploscapter</taxon>
    </lineage>
</organism>
<sequence>MGIPTDHTMGHVGVPIPSLAVKLGPVPALGYDGVAGGEIMVKGNSVTPGYFKRDEITKETFDSSGFLKTGDIGRWNIDGNLVILDRTSNIFKLSQGEFVSPEKIEQIYNRSRYVAQCYVHGNPLKSCIVAVIVVDEEAICKLGQQLNILQSVEHLCEEEAIRRAVIADLAKIGREHGLLGYEIAKEIKLTTTHFTVENGQLTPSLKNRRQAICRDYKEDLDELYKHLR</sequence>
<protein>
    <recommendedName>
        <fullName evidence="4">AMP-dependent synthetase/ligase domain-containing protein</fullName>
    </recommendedName>
</protein>
<accession>A0A2A2KI91</accession>
<dbReference type="PANTHER" id="PTHR43272">
    <property type="entry name" value="LONG-CHAIN-FATTY-ACID--COA LIGASE"/>
    <property type="match status" value="1"/>
</dbReference>
<dbReference type="OrthoDB" id="1700726at2759"/>
<dbReference type="PANTHER" id="PTHR43272:SF107">
    <property type="entry name" value="LONG-CHAIN-FATTY-ACID--COA LIGASE 5"/>
    <property type="match status" value="1"/>
</dbReference>
<gene>
    <name evidence="2" type="ORF">WR25_00610</name>
</gene>
<dbReference type="Gene3D" id="3.40.50.12780">
    <property type="entry name" value="N-terminal domain of ligase-like"/>
    <property type="match status" value="1"/>
</dbReference>
<dbReference type="GO" id="GO:0004467">
    <property type="term" value="F:long-chain fatty acid-CoA ligase activity"/>
    <property type="evidence" value="ECO:0007669"/>
    <property type="project" value="TreeGrafter"/>
</dbReference>
<evidence type="ECO:0000256" key="1">
    <source>
        <dbReference type="ARBA" id="ARBA00022598"/>
    </source>
</evidence>
<evidence type="ECO:0000313" key="2">
    <source>
        <dbReference type="EMBL" id="PAV73637.1"/>
    </source>
</evidence>
<dbReference type="AlphaFoldDB" id="A0A2A2KI91"/>
<dbReference type="GO" id="GO:0016020">
    <property type="term" value="C:membrane"/>
    <property type="evidence" value="ECO:0007669"/>
    <property type="project" value="TreeGrafter"/>
</dbReference>
<reference evidence="2 3" key="1">
    <citation type="journal article" date="2017" name="Curr. Biol.">
        <title>Genome architecture and evolution of a unichromosomal asexual nematode.</title>
        <authorList>
            <person name="Fradin H."/>
            <person name="Zegar C."/>
            <person name="Gutwein M."/>
            <person name="Lucas J."/>
            <person name="Kovtun M."/>
            <person name="Corcoran D."/>
            <person name="Baugh L.R."/>
            <person name="Kiontke K."/>
            <person name="Gunsalus K."/>
            <person name="Fitch D.H."/>
            <person name="Piano F."/>
        </authorList>
    </citation>
    <scope>NUCLEOTIDE SEQUENCE [LARGE SCALE GENOMIC DNA]</scope>
    <source>
        <strain evidence="2">PF1309</strain>
    </source>
</reference>
<keyword evidence="3" id="KW-1185">Reference proteome</keyword>
<dbReference type="STRING" id="2018661.A0A2A2KI91"/>
<dbReference type="GO" id="GO:0005783">
    <property type="term" value="C:endoplasmic reticulum"/>
    <property type="evidence" value="ECO:0007669"/>
    <property type="project" value="TreeGrafter"/>
</dbReference>
<comment type="caution">
    <text evidence="2">The sequence shown here is derived from an EMBL/GenBank/DDBJ whole genome shotgun (WGS) entry which is preliminary data.</text>
</comment>
<dbReference type="Proteomes" id="UP000218231">
    <property type="component" value="Unassembled WGS sequence"/>
</dbReference>
<evidence type="ECO:0000313" key="3">
    <source>
        <dbReference type="Proteomes" id="UP000218231"/>
    </source>
</evidence>
<dbReference type="EMBL" id="LIAE01008561">
    <property type="protein sequence ID" value="PAV73637.1"/>
    <property type="molecule type" value="Genomic_DNA"/>
</dbReference>
<proteinExistence type="predicted"/>
<dbReference type="InterPro" id="IPR042099">
    <property type="entry name" value="ANL_N_sf"/>
</dbReference>
<keyword evidence="1" id="KW-0436">Ligase</keyword>
<name>A0A2A2KI91_9BILA</name>
<evidence type="ECO:0008006" key="4">
    <source>
        <dbReference type="Google" id="ProtNLM"/>
    </source>
</evidence>
<dbReference type="SUPFAM" id="SSF56801">
    <property type="entry name" value="Acetyl-CoA synthetase-like"/>
    <property type="match status" value="1"/>
</dbReference>